<dbReference type="InterPro" id="IPR053136">
    <property type="entry name" value="UTP_pyrophosphatase-like"/>
</dbReference>
<dbReference type="PANTHER" id="PTHR30399:SF1">
    <property type="entry name" value="UTP PYROPHOSPHATASE"/>
    <property type="match status" value="1"/>
</dbReference>
<sequence>MPTKSSGFSPSSNSNVTTEILTMKLNDLDVEVIHKNIKNVHLSVYPPDGKVKVSAPFSMTPDIVRVFVISKLGWIKKQQNKLRAQEREAPREYIDRESHFVWGKRYLLRLDEKDAPPSIELRHSKMLLSVRPGTNRGKKQVILEAWYRNNLKQSIPALIEKWQPRMGVSVHRFYVQRMKTKWGSCSVHSSSIRINTELAKKPQACLEYIVVHEMTHLLEPSHNSRFIALMDQFMPKWRFYREELNRLPVRHEDWGY</sequence>
<accession>A0A1H8VFM9</accession>
<keyword evidence="3" id="KW-1185">Reference proteome</keyword>
<dbReference type="EMBL" id="FODO01000055">
    <property type="protein sequence ID" value="SEP14199.1"/>
    <property type="molecule type" value="Genomic_DNA"/>
</dbReference>
<dbReference type="Pfam" id="PF01863">
    <property type="entry name" value="YgjP-like"/>
    <property type="match status" value="1"/>
</dbReference>
<evidence type="ECO:0000259" key="1">
    <source>
        <dbReference type="Pfam" id="PF01863"/>
    </source>
</evidence>
<dbReference type="STRING" id="42354.SAMN05216333_1558"/>
<name>A0A1H8VFM9_9PROT</name>
<dbReference type="CDD" id="cd07344">
    <property type="entry name" value="M48_yhfN_like"/>
    <property type="match status" value="1"/>
</dbReference>
<feature type="domain" description="YgjP-like metallopeptidase" evidence="1">
    <location>
        <begin position="42"/>
        <end position="246"/>
    </location>
</feature>
<reference evidence="3" key="1">
    <citation type="submission" date="2016-10" db="EMBL/GenBank/DDBJ databases">
        <authorList>
            <person name="Varghese N."/>
            <person name="Submissions S."/>
        </authorList>
    </citation>
    <scope>NUCLEOTIDE SEQUENCE [LARGE SCALE GENOMIC DNA]</scope>
    <source>
        <strain evidence="3">Nm76</strain>
    </source>
</reference>
<evidence type="ECO:0000313" key="2">
    <source>
        <dbReference type="EMBL" id="SEP14199.1"/>
    </source>
</evidence>
<gene>
    <name evidence="2" type="ORF">SAMN05216333_1558</name>
</gene>
<evidence type="ECO:0000313" key="3">
    <source>
        <dbReference type="Proteomes" id="UP000198814"/>
    </source>
</evidence>
<dbReference type="PANTHER" id="PTHR30399">
    <property type="entry name" value="UNCHARACTERIZED PROTEIN YGJP"/>
    <property type="match status" value="1"/>
</dbReference>
<proteinExistence type="predicted"/>
<dbReference type="AlphaFoldDB" id="A0A1H8VFM9"/>
<dbReference type="Gene3D" id="3.30.2010.10">
    <property type="entry name" value="Metalloproteases ('zincins'), catalytic domain"/>
    <property type="match status" value="1"/>
</dbReference>
<dbReference type="Proteomes" id="UP000198814">
    <property type="component" value="Unassembled WGS sequence"/>
</dbReference>
<dbReference type="InterPro" id="IPR002725">
    <property type="entry name" value="YgjP-like_metallopeptidase"/>
</dbReference>
<protein>
    <recommendedName>
        <fullName evidence="1">YgjP-like metallopeptidase domain-containing protein</fullName>
    </recommendedName>
</protein>
<organism evidence="2 3">
    <name type="scientific">Nitrosomonas oligotropha</name>
    <dbReference type="NCBI Taxonomy" id="42354"/>
    <lineage>
        <taxon>Bacteria</taxon>
        <taxon>Pseudomonadati</taxon>
        <taxon>Pseudomonadota</taxon>
        <taxon>Betaproteobacteria</taxon>
        <taxon>Nitrosomonadales</taxon>
        <taxon>Nitrosomonadaceae</taxon>
        <taxon>Nitrosomonas</taxon>
    </lineage>
</organism>